<accession>A0ABR9H2G3</accession>
<comment type="caution">
    <text evidence="4">The sequence shown here is derived from an EMBL/GenBank/DDBJ whole genome shotgun (WGS) entry which is preliminary data.</text>
</comment>
<dbReference type="PANTHER" id="PTHR43384:SF6">
    <property type="entry name" value="SEPTUM SITE-DETERMINING PROTEIN MIND HOMOLOG, CHLOROPLASTIC"/>
    <property type="match status" value="1"/>
</dbReference>
<sequence length="258" mass="26785">MKIAFAGKGGVGKTTLCAWLGDYLARQGHDVLLVDADTALSLGQACGLEAEDLPVPLYAREDLIRERIGSGYLSLNPDVSDLPEELSVDLPVHNVGGPRPGRKRLLTMGSITGAGDGCACAANALLKSVLAHLVLQEENFVLVDLEAGVEHLGRGTVAGVNALVVVSEPSRRSLETAARVGALAGDLGLARQVLAVNRGIGEPELPAMAGLPENVVHLPILPSLVDRQLTQASVLNLADGSLVDAVCARLLAAMTQDT</sequence>
<protein>
    <submittedName>
        <fullName evidence="4">CO dehydrogenase maturation factor</fullName>
    </submittedName>
</protein>
<evidence type="ECO:0000259" key="3">
    <source>
        <dbReference type="Pfam" id="PF01656"/>
    </source>
</evidence>
<proteinExistence type="predicted"/>
<keyword evidence="1" id="KW-0547">Nucleotide-binding</keyword>
<dbReference type="InterPro" id="IPR014433">
    <property type="entry name" value="CooC"/>
</dbReference>
<dbReference type="InterPro" id="IPR002586">
    <property type="entry name" value="CobQ/CobB/MinD/ParA_Nub-bd_dom"/>
</dbReference>
<name>A0ABR9H2G3_9BACT</name>
<dbReference type="EMBL" id="JADBGG010000009">
    <property type="protein sequence ID" value="MBE1424894.1"/>
    <property type="molecule type" value="Genomic_DNA"/>
</dbReference>
<gene>
    <name evidence="4" type="ORF">H4684_001533</name>
</gene>
<dbReference type="InterPro" id="IPR027417">
    <property type="entry name" value="P-loop_NTPase"/>
</dbReference>
<dbReference type="SUPFAM" id="SSF52540">
    <property type="entry name" value="P-loop containing nucleoside triphosphate hydrolases"/>
    <property type="match status" value="1"/>
</dbReference>
<dbReference type="InterPro" id="IPR050625">
    <property type="entry name" value="ParA/MinD_ATPase"/>
</dbReference>
<dbReference type="RefSeq" id="WP_192623350.1">
    <property type="nucleotide sequence ID" value="NZ_JADBGG010000009.1"/>
</dbReference>
<organism evidence="4 5">
    <name type="scientific">Desulfomicrobium macestii</name>
    <dbReference type="NCBI Taxonomy" id="90731"/>
    <lineage>
        <taxon>Bacteria</taxon>
        <taxon>Pseudomonadati</taxon>
        <taxon>Thermodesulfobacteriota</taxon>
        <taxon>Desulfovibrionia</taxon>
        <taxon>Desulfovibrionales</taxon>
        <taxon>Desulfomicrobiaceae</taxon>
        <taxon>Desulfomicrobium</taxon>
    </lineage>
</organism>
<keyword evidence="2" id="KW-0067">ATP-binding</keyword>
<dbReference type="Pfam" id="PF01656">
    <property type="entry name" value="CbiA"/>
    <property type="match status" value="1"/>
</dbReference>
<keyword evidence="5" id="KW-1185">Reference proteome</keyword>
<feature type="domain" description="CobQ/CobB/MinD/ParA nucleotide binding" evidence="3">
    <location>
        <begin position="4"/>
        <end position="123"/>
    </location>
</feature>
<dbReference type="PANTHER" id="PTHR43384">
    <property type="entry name" value="SEPTUM SITE-DETERMINING PROTEIN MIND HOMOLOG, CHLOROPLASTIC-RELATED"/>
    <property type="match status" value="1"/>
</dbReference>
<evidence type="ECO:0000256" key="1">
    <source>
        <dbReference type="ARBA" id="ARBA00022741"/>
    </source>
</evidence>
<evidence type="ECO:0000256" key="2">
    <source>
        <dbReference type="ARBA" id="ARBA00022840"/>
    </source>
</evidence>
<dbReference type="Gene3D" id="3.40.50.300">
    <property type="entry name" value="P-loop containing nucleotide triphosphate hydrolases"/>
    <property type="match status" value="1"/>
</dbReference>
<dbReference type="PIRSF" id="PIRSF005647">
    <property type="entry name" value="CooC"/>
    <property type="match status" value="1"/>
</dbReference>
<evidence type="ECO:0000313" key="5">
    <source>
        <dbReference type="Proteomes" id="UP000639010"/>
    </source>
</evidence>
<reference evidence="4 5" key="1">
    <citation type="submission" date="2020-10" db="EMBL/GenBank/DDBJ databases">
        <title>Genomic Encyclopedia of Type Strains, Phase IV (KMG-IV): sequencing the most valuable type-strain genomes for metagenomic binning, comparative biology and taxonomic classification.</title>
        <authorList>
            <person name="Goeker M."/>
        </authorList>
    </citation>
    <scope>NUCLEOTIDE SEQUENCE [LARGE SCALE GENOMIC DNA]</scope>
    <source>
        <strain evidence="4 5">DSM 4194</strain>
    </source>
</reference>
<dbReference type="Proteomes" id="UP000639010">
    <property type="component" value="Unassembled WGS sequence"/>
</dbReference>
<evidence type="ECO:0000313" key="4">
    <source>
        <dbReference type="EMBL" id="MBE1424894.1"/>
    </source>
</evidence>